<evidence type="ECO:0000313" key="2">
    <source>
        <dbReference type="EMBL" id="KAL3419795.1"/>
    </source>
</evidence>
<comment type="caution">
    <text evidence="2">The sequence shown here is derived from an EMBL/GenBank/DDBJ whole genome shotgun (WGS) entry which is preliminary data.</text>
</comment>
<evidence type="ECO:0000313" key="3">
    <source>
        <dbReference type="Proteomes" id="UP001629113"/>
    </source>
</evidence>
<sequence>MQKWTNHNHDPLADSSIVTVLIIDASHLNQDEDTNAVLESHPSHPVKHNLNSPNDTSSREKPRREESSPVLPFASNNTYWVRGSSVDYDAWAALGNPGWSWNDLVSYFQKVGSQLVFLSLSISLADFRRLKGIPVALMPASTTTAILKEAPNSMAETAMFPSVIQTLFLNSLVSSAILQITHKLKTSPRDVP</sequence>
<dbReference type="Gene3D" id="3.50.50.60">
    <property type="entry name" value="FAD/NAD(P)-binding domain"/>
    <property type="match status" value="1"/>
</dbReference>
<protein>
    <submittedName>
        <fullName evidence="2">Gmc oxidoreductase</fullName>
    </submittedName>
</protein>
<evidence type="ECO:0000256" key="1">
    <source>
        <dbReference type="SAM" id="MobiDB-lite"/>
    </source>
</evidence>
<accession>A0ABR4P921</accession>
<feature type="region of interest" description="Disordered" evidence="1">
    <location>
        <begin position="38"/>
        <end position="70"/>
    </location>
</feature>
<reference evidence="2 3" key="1">
    <citation type="submission" date="2024-06" db="EMBL/GenBank/DDBJ databases">
        <title>Complete genome of Phlyctema vagabunda strain 19-DSS-EL-015.</title>
        <authorList>
            <person name="Fiorenzani C."/>
        </authorList>
    </citation>
    <scope>NUCLEOTIDE SEQUENCE [LARGE SCALE GENOMIC DNA]</scope>
    <source>
        <strain evidence="2 3">19-DSS-EL-015</strain>
    </source>
</reference>
<proteinExistence type="predicted"/>
<dbReference type="InterPro" id="IPR036188">
    <property type="entry name" value="FAD/NAD-bd_sf"/>
</dbReference>
<dbReference type="Proteomes" id="UP001629113">
    <property type="component" value="Unassembled WGS sequence"/>
</dbReference>
<feature type="compositionally biased region" description="Basic and acidic residues" evidence="1">
    <location>
        <begin position="57"/>
        <end position="67"/>
    </location>
</feature>
<name>A0ABR4P921_9HELO</name>
<dbReference type="EMBL" id="JBFCZG010000007">
    <property type="protein sequence ID" value="KAL3419795.1"/>
    <property type="molecule type" value="Genomic_DNA"/>
</dbReference>
<keyword evidence="3" id="KW-1185">Reference proteome</keyword>
<gene>
    <name evidence="2" type="ORF">PVAG01_08293</name>
</gene>
<organism evidence="2 3">
    <name type="scientific">Phlyctema vagabunda</name>
    <dbReference type="NCBI Taxonomy" id="108571"/>
    <lineage>
        <taxon>Eukaryota</taxon>
        <taxon>Fungi</taxon>
        <taxon>Dikarya</taxon>
        <taxon>Ascomycota</taxon>
        <taxon>Pezizomycotina</taxon>
        <taxon>Leotiomycetes</taxon>
        <taxon>Helotiales</taxon>
        <taxon>Dermateaceae</taxon>
        <taxon>Phlyctema</taxon>
    </lineage>
</organism>